<evidence type="ECO:0000313" key="1">
    <source>
        <dbReference type="EMBL" id="WGL16813.1"/>
    </source>
</evidence>
<sequence>MRNLYFLTCMILSTACQPTIGDEKPGWIEHCKNEKQKILASPTVDFDAKAKNIELEDENFSTILLENIEIDIQDLIRKMRVSQDILNIQKISNGGGRVYLEAGSENLTSIYKYLSENPRLDPVFSYLSNEEIVTPEKSINKHGNTSITYRISASKISGTDILCSNESRTKDIEYLALLRLKDIPKNHSNYTSFKTNNIRGLFVIQTINDKLVVNAYYEVLNHTYIKIIYVPPQKEAINIDEIRERFLGKQPATHSRESKNSN</sequence>
<dbReference type="RefSeq" id="WP_280320633.1">
    <property type="nucleotide sequence ID" value="NZ_CP118605.1"/>
</dbReference>
<evidence type="ECO:0008006" key="3">
    <source>
        <dbReference type="Google" id="ProtNLM"/>
    </source>
</evidence>
<organism evidence="1 2">
    <name type="scientific">Microbulbifer bruguierae</name>
    <dbReference type="NCBI Taxonomy" id="3029061"/>
    <lineage>
        <taxon>Bacteria</taxon>
        <taxon>Pseudomonadati</taxon>
        <taxon>Pseudomonadota</taxon>
        <taxon>Gammaproteobacteria</taxon>
        <taxon>Cellvibrionales</taxon>
        <taxon>Microbulbiferaceae</taxon>
        <taxon>Microbulbifer</taxon>
    </lineage>
</organism>
<evidence type="ECO:0000313" key="2">
    <source>
        <dbReference type="Proteomes" id="UP001236500"/>
    </source>
</evidence>
<dbReference type="EMBL" id="CP118605">
    <property type="protein sequence ID" value="WGL16813.1"/>
    <property type="molecule type" value="Genomic_DNA"/>
</dbReference>
<proteinExistence type="predicted"/>
<reference evidence="1 2" key="1">
    <citation type="submission" date="2023-02" db="EMBL/GenBank/DDBJ databases">
        <title>Description and genomic characterization of Microbulbifer bruguierae sp. nov., isolated from the sediment of mangrove plant Bruguiera sexangula.</title>
        <authorList>
            <person name="Long M."/>
        </authorList>
    </citation>
    <scope>NUCLEOTIDE SEQUENCE [LARGE SCALE GENOMIC DNA]</scope>
    <source>
        <strain evidence="1 2">H12</strain>
    </source>
</reference>
<gene>
    <name evidence="1" type="ORF">PVT68_00595</name>
</gene>
<keyword evidence="2" id="KW-1185">Reference proteome</keyword>
<dbReference type="Proteomes" id="UP001236500">
    <property type="component" value="Chromosome"/>
</dbReference>
<protein>
    <recommendedName>
        <fullName evidence="3">Lipoprotein</fullName>
    </recommendedName>
</protein>
<accession>A0ABY8NDD0</accession>
<name>A0ABY8NDD0_9GAMM</name>
<dbReference type="PROSITE" id="PS51257">
    <property type="entry name" value="PROKAR_LIPOPROTEIN"/>
    <property type="match status" value="1"/>
</dbReference>